<comment type="caution">
    <text evidence="13">The sequence shown here is derived from an EMBL/GenBank/DDBJ whole genome shotgun (WGS) entry which is preliminary data.</text>
</comment>
<feature type="compositionally biased region" description="Basic and acidic residues" evidence="11">
    <location>
        <begin position="916"/>
        <end position="927"/>
    </location>
</feature>
<dbReference type="InterPro" id="IPR031303">
    <property type="entry name" value="C5_meth_CS"/>
</dbReference>
<dbReference type="PRINTS" id="PR00105">
    <property type="entry name" value="C5METTRFRASE"/>
</dbReference>
<sequence length="1146" mass="127180">MNHPPAQDKGQDFPAASTDTGASQEQHARNAVTATTSISGSSNPSDIVISVDQTVPSTPTGVPPPAHSTFSPHNDNTGNDSHSVNYHDQVRRPVSPPFRGELAPPLRYAGHSIRGDYTPSILSGHLSGHQQSSRPYAASIRNEYHPPLGGHRSMDAHHFHRDSSKPLVVDFAGLDASVAAARLLENEYQRHSFAETESASPIGEKAKSGLQQREKGLDRAASTGSSIQMDPSSAPTNGQFEFRRRSARKASFYSERAPRSFHVLGDHIAQPPLPESLRYTFYSASTGLIQAPSMPQILSEATIQTEDGTTTPSVFSDLLKDGCYWLDILDPSDFDMDILFKHFHVHPLTIEDISTEEVREKYEVFRHYYFVCFRTFDQDYNSESYLQPASMYSVVFKDGIITFHFRPTNHHISVLRRMEQLHSHITLTPDWINYALLDDITDRFASPIQTIQYEVDSIDELVLLLRESETTDMLRRIGSCRKNVMSLSRLLANKADVVRGLMKRFDERYAVAPLASSSAPGATTTATPSGPPGSAAAINGASATLGAIGSAAALGGTAPSPTPSAIPEDNIGGMIHSQHHRDGEILLYLGDILDHVLTMLQSLWSYEKILDRSHSNYLAQISLEINQLSNKTNEVVGTLTFFASLIVPMTFITGLWGMNVHVPGQPGQDPDEPFTWWWCLIGVMILYCIVAIFFGKSAMTEPHRFRVLEFYSGIGGMHYAFDASGHTGEIVKAFDINTTANEVYAHNHGKKHLAQRNIEAVPIEFYDKQQADVWLMSPPCQPYTRTGNQEGSKDTRAKSFLYLMDILPKLQHPPNYILLENVKGFEESDSRDLLVEALTGAGYEYQELLITPLQIGIPNSRMRYYCLARRTATVGSFLHKVTGSLIGYIPSLETSQQSTEGDGEGDQTQETTTAAEQKDFVDGRKQGDLSGLSTPVAAKKRRTSLSTSTVTKSGNEELAAKPDEDAILADPMLALKVETLEKFIEFKDVDNERMARYMIPDKTLLKYGRLFDIVKESTRRSCCFTKGYYHFVESTGSILQLVHEKDTATVFDEAEALKAKAALDPSTAEETNARALALLRSLGLRYFTENEVARLMGFPIVEDKFSFPATTSLKQRYRVLGNSINVKVVSQLIKYLLTTEKKEDDR</sequence>
<evidence type="ECO:0000256" key="4">
    <source>
        <dbReference type="ARBA" id="ARBA00022679"/>
    </source>
</evidence>
<protein>
    <submittedName>
        <fullName evidence="13">CorA metal ion transporter</fullName>
    </submittedName>
</protein>
<keyword evidence="8 12" id="KW-0472">Membrane</keyword>
<accession>A0A9P6RHZ8</accession>
<proteinExistence type="inferred from homology"/>
<evidence type="ECO:0000256" key="2">
    <source>
        <dbReference type="ARBA" id="ARBA00009765"/>
    </source>
</evidence>
<evidence type="ECO:0000256" key="6">
    <source>
        <dbReference type="ARBA" id="ARBA00022692"/>
    </source>
</evidence>
<dbReference type="GO" id="GO:0015095">
    <property type="term" value="F:magnesium ion transmembrane transporter activity"/>
    <property type="evidence" value="ECO:0007669"/>
    <property type="project" value="InterPro"/>
</dbReference>
<dbReference type="SUPFAM" id="SSF53335">
    <property type="entry name" value="S-adenosyl-L-methionine-dependent methyltransferases"/>
    <property type="match status" value="1"/>
</dbReference>
<feature type="active site" evidence="9">
    <location>
        <position position="780"/>
    </location>
</feature>
<reference evidence="13" key="1">
    <citation type="journal article" date="2020" name="Fungal Divers.">
        <title>Resolving the Mortierellaceae phylogeny through synthesis of multi-gene phylogenetics and phylogenomics.</title>
        <authorList>
            <person name="Vandepol N."/>
            <person name="Liber J."/>
            <person name="Desiro A."/>
            <person name="Na H."/>
            <person name="Kennedy M."/>
            <person name="Barry K."/>
            <person name="Grigoriev I.V."/>
            <person name="Miller A.N."/>
            <person name="O'Donnell K."/>
            <person name="Stajich J.E."/>
            <person name="Bonito G."/>
        </authorList>
    </citation>
    <scope>NUCLEOTIDE SEQUENCE</scope>
    <source>
        <strain evidence="13">REB-010B</strain>
    </source>
</reference>
<feature type="region of interest" description="Disordered" evidence="11">
    <location>
        <begin position="192"/>
        <end position="238"/>
    </location>
</feature>
<feature type="compositionally biased region" description="Polar residues" evidence="11">
    <location>
        <begin position="32"/>
        <end position="45"/>
    </location>
</feature>
<dbReference type="CDD" id="cd12829">
    <property type="entry name" value="Alr1p-like"/>
    <property type="match status" value="1"/>
</dbReference>
<keyword evidence="6 12" id="KW-0812">Transmembrane</keyword>
<dbReference type="InterPro" id="IPR029063">
    <property type="entry name" value="SAM-dependent_MTases_sf"/>
</dbReference>
<dbReference type="Gene3D" id="3.90.120.10">
    <property type="entry name" value="DNA Methylase, subunit A, domain 2"/>
    <property type="match status" value="1"/>
</dbReference>
<dbReference type="OrthoDB" id="29879at2759"/>
<dbReference type="NCBIfam" id="TIGR00675">
    <property type="entry name" value="dcm"/>
    <property type="match status" value="1"/>
</dbReference>
<dbReference type="GO" id="GO:0010961">
    <property type="term" value="P:intracellular magnesium ion homeostasis"/>
    <property type="evidence" value="ECO:0007669"/>
    <property type="project" value="TreeGrafter"/>
</dbReference>
<dbReference type="PROSITE" id="PS00095">
    <property type="entry name" value="C5_MTASE_2"/>
    <property type="match status" value="1"/>
</dbReference>
<feature type="compositionally biased region" description="Basic and acidic residues" evidence="11">
    <location>
        <begin position="204"/>
        <end position="218"/>
    </location>
</feature>
<comment type="subcellular location">
    <subcellularLocation>
        <location evidence="1">Membrane</location>
        <topology evidence="1">Multi-pass membrane protein</topology>
    </subcellularLocation>
</comment>
<dbReference type="Gene3D" id="3.30.460.20">
    <property type="entry name" value="CorA soluble domain-like"/>
    <property type="match status" value="1"/>
</dbReference>
<dbReference type="Gene3D" id="1.20.58.340">
    <property type="entry name" value="Magnesium transport protein CorA, transmembrane region"/>
    <property type="match status" value="2"/>
</dbReference>
<evidence type="ECO:0000256" key="9">
    <source>
        <dbReference type="PROSITE-ProRule" id="PRU01016"/>
    </source>
</evidence>
<feature type="compositionally biased region" description="Polar residues" evidence="11">
    <location>
        <begin position="222"/>
        <end position="238"/>
    </location>
</feature>
<evidence type="ECO:0000313" key="14">
    <source>
        <dbReference type="Proteomes" id="UP000738325"/>
    </source>
</evidence>
<dbReference type="Proteomes" id="UP000738325">
    <property type="component" value="Unassembled WGS sequence"/>
</dbReference>
<evidence type="ECO:0000313" key="13">
    <source>
        <dbReference type="EMBL" id="KAG0320559.1"/>
    </source>
</evidence>
<name>A0A9P6RHZ8_9FUNG</name>
<keyword evidence="4 9" id="KW-0808">Transferase</keyword>
<comment type="similarity">
    <text evidence="9 10">Belongs to the class I-like SAM-binding methyltransferase superfamily. C5-methyltransferase family.</text>
</comment>
<dbReference type="Gene3D" id="3.40.50.150">
    <property type="entry name" value="Vaccinia Virus protein VP39"/>
    <property type="match status" value="1"/>
</dbReference>
<evidence type="ECO:0000256" key="8">
    <source>
        <dbReference type="ARBA" id="ARBA00023136"/>
    </source>
</evidence>
<dbReference type="EMBL" id="JAAAIP010000278">
    <property type="protein sequence ID" value="KAG0320559.1"/>
    <property type="molecule type" value="Genomic_DNA"/>
</dbReference>
<evidence type="ECO:0000256" key="12">
    <source>
        <dbReference type="SAM" id="Phobius"/>
    </source>
</evidence>
<gene>
    <name evidence="13" type="primary">MNR2_1</name>
    <name evidence="13" type="ORF">BGZ99_004436</name>
</gene>
<feature type="transmembrane region" description="Helical" evidence="12">
    <location>
        <begin position="635"/>
        <end position="655"/>
    </location>
</feature>
<evidence type="ECO:0000256" key="1">
    <source>
        <dbReference type="ARBA" id="ARBA00004141"/>
    </source>
</evidence>
<organism evidence="13 14">
    <name type="scientific">Dissophora globulifera</name>
    <dbReference type="NCBI Taxonomy" id="979702"/>
    <lineage>
        <taxon>Eukaryota</taxon>
        <taxon>Fungi</taxon>
        <taxon>Fungi incertae sedis</taxon>
        <taxon>Mucoromycota</taxon>
        <taxon>Mortierellomycotina</taxon>
        <taxon>Mortierellomycetes</taxon>
        <taxon>Mortierellales</taxon>
        <taxon>Mortierellaceae</taxon>
        <taxon>Dissophora</taxon>
    </lineage>
</organism>
<evidence type="ECO:0000256" key="3">
    <source>
        <dbReference type="ARBA" id="ARBA00022603"/>
    </source>
</evidence>
<feature type="compositionally biased region" description="Polar residues" evidence="11">
    <location>
        <begin position="944"/>
        <end position="953"/>
    </location>
</feature>
<keyword evidence="5 9" id="KW-0949">S-adenosyl-L-methionine</keyword>
<dbReference type="Pfam" id="PF01544">
    <property type="entry name" value="CorA"/>
    <property type="match status" value="2"/>
</dbReference>
<dbReference type="GO" id="GO:0008168">
    <property type="term" value="F:methyltransferase activity"/>
    <property type="evidence" value="ECO:0007669"/>
    <property type="project" value="UniProtKB-KW"/>
</dbReference>
<dbReference type="InterPro" id="IPR001525">
    <property type="entry name" value="C5_MeTfrase"/>
</dbReference>
<keyword evidence="3 9" id="KW-0489">Methyltransferase</keyword>
<dbReference type="GO" id="GO:0016020">
    <property type="term" value="C:membrane"/>
    <property type="evidence" value="ECO:0007669"/>
    <property type="project" value="UniProtKB-SubCell"/>
</dbReference>
<dbReference type="AlphaFoldDB" id="A0A9P6RHZ8"/>
<dbReference type="SUPFAM" id="SSF144083">
    <property type="entry name" value="Magnesium transport protein CorA, transmembrane region"/>
    <property type="match status" value="1"/>
</dbReference>
<dbReference type="Pfam" id="PF00145">
    <property type="entry name" value="DNA_methylase"/>
    <property type="match status" value="1"/>
</dbReference>
<comment type="similarity">
    <text evidence="2">Belongs to the CorA metal ion transporter (MIT) (TC 1.A.35) family.</text>
</comment>
<evidence type="ECO:0000256" key="7">
    <source>
        <dbReference type="ARBA" id="ARBA00022989"/>
    </source>
</evidence>
<keyword evidence="14" id="KW-1185">Reference proteome</keyword>
<dbReference type="InterPro" id="IPR045863">
    <property type="entry name" value="CorA_TM1_TM2"/>
</dbReference>
<keyword evidence="7 12" id="KW-1133">Transmembrane helix</keyword>
<dbReference type="PROSITE" id="PS51679">
    <property type="entry name" value="SAM_MT_C5"/>
    <property type="match status" value="1"/>
</dbReference>
<feature type="region of interest" description="Disordered" evidence="11">
    <location>
        <begin position="1"/>
        <end position="83"/>
    </location>
</feature>
<evidence type="ECO:0000256" key="11">
    <source>
        <dbReference type="SAM" id="MobiDB-lite"/>
    </source>
</evidence>
<dbReference type="InterPro" id="IPR045861">
    <property type="entry name" value="CorA_cytoplasmic_dom"/>
</dbReference>
<dbReference type="PANTHER" id="PTHR21535:SF51">
    <property type="entry name" value="MANGANESE RESISTANCE PROTEIN MNR2"/>
    <property type="match status" value="1"/>
</dbReference>
<evidence type="ECO:0000256" key="5">
    <source>
        <dbReference type="ARBA" id="ARBA00022691"/>
    </source>
</evidence>
<dbReference type="GO" id="GO:0032259">
    <property type="term" value="P:methylation"/>
    <property type="evidence" value="ECO:0007669"/>
    <property type="project" value="UniProtKB-KW"/>
</dbReference>
<evidence type="ECO:0000256" key="10">
    <source>
        <dbReference type="RuleBase" id="RU000416"/>
    </source>
</evidence>
<dbReference type="InterPro" id="IPR002523">
    <property type="entry name" value="MgTranspt_CorA/ZnTranspt_ZntB"/>
</dbReference>
<feature type="region of interest" description="Disordered" evidence="11">
    <location>
        <begin position="894"/>
        <end position="955"/>
    </location>
</feature>
<feature type="compositionally biased region" description="Polar residues" evidence="11">
    <location>
        <begin position="68"/>
        <end position="83"/>
    </location>
</feature>
<dbReference type="SUPFAM" id="SSF143865">
    <property type="entry name" value="CorA soluble domain-like"/>
    <property type="match status" value="1"/>
</dbReference>
<dbReference type="PANTHER" id="PTHR21535">
    <property type="entry name" value="MAGNESIUM AND COBALT TRANSPORT PROTEIN/MITOCHONDRIAL IMPORT INNER MEMBRANE TRANSLOCASE SUBUNIT TIM8"/>
    <property type="match status" value="1"/>
</dbReference>
<feature type="transmembrane region" description="Helical" evidence="12">
    <location>
        <begin position="675"/>
        <end position="694"/>
    </location>
</feature>
<dbReference type="InterPro" id="IPR044089">
    <property type="entry name" value="Alr1-like"/>
</dbReference>